<evidence type="ECO:0000256" key="5">
    <source>
        <dbReference type="ARBA" id="ARBA00023186"/>
    </source>
</evidence>
<keyword evidence="7" id="KW-0175">Coiled coil</keyword>
<dbReference type="OrthoDB" id="278329at2759"/>
<comment type="similarity">
    <text evidence="2 6">Belongs to the complex I LYR family. SDHAF3 subfamily.</text>
</comment>
<dbReference type="PANTHER" id="PTHR13137:SF6">
    <property type="entry name" value="SUCCINATE DEHYDROGENASE ASSEMBLY FACTOR 3, MITOCHONDRIAL"/>
    <property type="match status" value="1"/>
</dbReference>
<dbReference type="GeneID" id="37268831"/>
<accession>A0A316ZHF0</accession>
<evidence type="ECO:0000256" key="2">
    <source>
        <dbReference type="ARBA" id="ARBA00006020"/>
    </source>
</evidence>
<keyword evidence="4 6" id="KW-0496">Mitochondrion</keyword>
<evidence type="ECO:0000256" key="7">
    <source>
        <dbReference type="SAM" id="Coils"/>
    </source>
</evidence>
<name>A0A316ZHF0_9BASI</name>
<dbReference type="Pfam" id="PF13233">
    <property type="entry name" value="Complex1_LYR_2"/>
    <property type="match status" value="1"/>
</dbReference>
<gene>
    <name evidence="8" type="ORF">FA09DRAFT_327136</name>
</gene>
<dbReference type="GO" id="GO:0006105">
    <property type="term" value="P:succinate metabolic process"/>
    <property type="evidence" value="ECO:0007669"/>
    <property type="project" value="TreeGrafter"/>
</dbReference>
<dbReference type="CDD" id="cd20270">
    <property type="entry name" value="Complex1_LYR_SDHAF3_LYRM10"/>
    <property type="match status" value="1"/>
</dbReference>
<reference evidence="8 9" key="1">
    <citation type="journal article" date="2018" name="Mol. Biol. Evol.">
        <title>Broad Genomic Sampling Reveals a Smut Pathogenic Ancestry of the Fungal Clade Ustilaginomycotina.</title>
        <authorList>
            <person name="Kijpornyongpan T."/>
            <person name="Mondo S.J."/>
            <person name="Barry K."/>
            <person name="Sandor L."/>
            <person name="Lee J."/>
            <person name="Lipzen A."/>
            <person name="Pangilinan J."/>
            <person name="LaButti K."/>
            <person name="Hainaut M."/>
            <person name="Henrissat B."/>
            <person name="Grigoriev I.V."/>
            <person name="Spatafora J.W."/>
            <person name="Aime M.C."/>
        </authorList>
    </citation>
    <scope>NUCLEOTIDE SEQUENCE [LARGE SCALE GENOMIC DNA]</scope>
    <source>
        <strain evidence="8 9">MCA 4186</strain>
    </source>
</reference>
<evidence type="ECO:0000313" key="8">
    <source>
        <dbReference type="EMBL" id="PWO01181.1"/>
    </source>
</evidence>
<evidence type="ECO:0000256" key="1">
    <source>
        <dbReference type="ARBA" id="ARBA00004305"/>
    </source>
</evidence>
<dbReference type="RefSeq" id="XP_025601459.1">
    <property type="nucleotide sequence ID" value="XM_025741287.1"/>
</dbReference>
<comment type="function">
    <text evidence="6">Plays an essential role in the assembly of succinate dehydrogenase (SDH), an enzyme complex (also referred to as respiratory complex II) that is a component of both the tricarboxylic acid (TCA) cycle and the mitochondrial electron transport chain, and which couples the oxidation of succinate to fumarate with the reduction of ubiquinone (coenzyme Q) to ubiquinol. Promotes maturation of the iron-sulfur protein subunit of the SDH catalytic dimer, protecting it from the deleterious effects of oxidants. May act together with SDHAF1.</text>
</comment>
<comment type="subcellular location">
    <subcellularLocation>
        <location evidence="1 6">Mitochondrion matrix</location>
    </subcellularLocation>
</comment>
<keyword evidence="3" id="KW-0809">Transit peptide</keyword>
<dbReference type="GO" id="GO:0005758">
    <property type="term" value="C:mitochondrial intermembrane space"/>
    <property type="evidence" value="ECO:0007669"/>
    <property type="project" value="TreeGrafter"/>
</dbReference>
<dbReference type="PANTHER" id="PTHR13137">
    <property type="entry name" value="DC11 ACN9 HOMOLOG"/>
    <property type="match status" value="1"/>
</dbReference>
<dbReference type="AlphaFoldDB" id="A0A316ZHF0"/>
<dbReference type="GO" id="GO:0034553">
    <property type="term" value="P:mitochondrial respiratory chain complex II assembly"/>
    <property type="evidence" value="ECO:0007669"/>
    <property type="project" value="UniProtKB-UniRule"/>
</dbReference>
<dbReference type="STRING" id="58919.A0A316ZHF0"/>
<dbReference type="Proteomes" id="UP000245946">
    <property type="component" value="Unassembled WGS sequence"/>
</dbReference>
<evidence type="ECO:0000256" key="6">
    <source>
        <dbReference type="RuleBase" id="RU368039"/>
    </source>
</evidence>
<feature type="coiled-coil region" evidence="7">
    <location>
        <begin position="146"/>
        <end position="173"/>
    </location>
</feature>
<proteinExistence type="inferred from homology"/>
<evidence type="ECO:0000313" key="9">
    <source>
        <dbReference type="Proteomes" id="UP000245946"/>
    </source>
</evidence>
<organism evidence="8 9">
    <name type="scientific">Tilletiopsis washingtonensis</name>
    <dbReference type="NCBI Taxonomy" id="58919"/>
    <lineage>
        <taxon>Eukaryota</taxon>
        <taxon>Fungi</taxon>
        <taxon>Dikarya</taxon>
        <taxon>Basidiomycota</taxon>
        <taxon>Ustilaginomycotina</taxon>
        <taxon>Exobasidiomycetes</taxon>
        <taxon>Entylomatales</taxon>
        <taxon>Entylomatales incertae sedis</taxon>
        <taxon>Tilletiopsis</taxon>
    </lineage>
</organism>
<keyword evidence="5 6" id="KW-0143">Chaperone</keyword>
<comment type="subunit">
    <text evidence="6">Interacts with the iron-sulfur protein subunit within the SDH catalytic dimer.</text>
</comment>
<evidence type="ECO:0000256" key="3">
    <source>
        <dbReference type="ARBA" id="ARBA00022946"/>
    </source>
</evidence>
<dbReference type="EMBL" id="KZ819283">
    <property type="protein sequence ID" value="PWO01181.1"/>
    <property type="molecule type" value="Genomic_DNA"/>
</dbReference>
<evidence type="ECO:0000256" key="4">
    <source>
        <dbReference type="ARBA" id="ARBA00023128"/>
    </source>
</evidence>
<dbReference type="InterPro" id="IPR008381">
    <property type="entry name" value="SDHAF3/Sdh7"/>
</dbReference>
<keyword evidence="9" id="KW-1185">Reference proteome</keyword>
<sequence length="175" mass="19731">MLASSSRLIAASARSLAAPVAPGNHNLGLVAAALIPPLPLYRRLLRGHRKFLPADMRSLGDAYVKDEFRRHQKVDQPLQIVGFISQWVAYLNELEQGAGKFEGRRLERERFDKLSDEQLYQLHEFMTAAKELYDPNKAQSQPPGGARAVQEAVDGALRRVREEEEEEEAAQKKKQ</sequence>
<protein>
    <recommendedName>
        <fullName evidence="6">Succinate dehydrogenase assembly factor 3</fullName>
        <shortName evidence="6">SDH assembly factor 3</shortName>
        <shortName evidence="6">SDHAF3</shortName>
    </recommendedName>
</protein>
<dbReference type="GO" id="GO:0005759">
    <property type="term" value="C:mitochondrial matrix"/>
    <property type="evidence" value="ECO:0007669"/>
    <property type="project" value="UniProtKB-SubCell"/>
</dbReference>